<dbReference type="Proteomes" id="UP000010816">
    <property type="component" value="Plasmid pTHIMO01"/>
</dbReference>
<dbReference type="AlphaFoldDB" id="L0H484"/>
<protein>
    <submittedName>
        <fullName evidence="2">Uncharacterized protein</fullName>
    </submittedName>
</protein>
<reference evidence="2 3" key="1">
    <citation type="submission" date="2011-09" db="EMBL/GenBank/DDBJ databases">
        <title>Complete sequence of plasmid of Thioflavicoccus mobilis 8321.</title>
        <authorList>
            <consortium name="US DOE Joint Genome Institute"/>
            <person name="Lucas S."/>
            <person name="Han J."/>
            <person name="Lapidus A."/>
            <person name="Cheng J.-F."/>
            <person name="Goodwin L."/>
            <person name="Pitluck S."/>
            <person name="Peters L."/>
            <person name="Ovchinnikova G."/>
            <person name="Lu M."/>
            <person name="Detter J.C."/>
            <person name="Han C."/>
            <person name="Tapia R."/>
            <person name="Land M."/>
            <person name="Hauser L."/>
            <person name="Kyrpides N."/>
            <person name="Ivanova N."/>
            <person name="Pagani I."/>
            <person name="Vogl K."/>
            <person name="Liu Z."/>
            <person name="Imhoff J."/>
            <person name="Thiel V."/>
            <person name="Frigaard N.-U."/>
            <person name="Bryant D."/>
            <person name="Woyke T."/>
        </authorList>
    </citation>
    <scope>NUCLEOTIDE SEQUENCE [LARGE SCALE GENOMIC DNA]</scope>
    <source>
        <strain evidence="2 3">8321</strain>
        <plasmid evidence="3">Plasmid pTHIMO01</plasmid>
    </source>
</reference>
<dbReference type="EMBL" id="CP003052">
    <property type="protein sequence ID" value="AGA92409.1"/>
    <property type="molecule type" value="Genomic_DNA"/>
</dbReference>
<feature type="chain" id="PRO_5003943312" evidence="1">
    <location>
        <begin position="23"/>
        <end position="63"/>
    </location>
</feature>
<name>L0H484_9GAMM</name>
<evidence type="ECO:0000256" key="1">
    <source>
        <dbReference type="SAM" id="SignalP"/>
    </source>
</evidence>
<keyword evidence="3" id="KW-1185">Reference proteome</keyword>
<feature type="signal peptide" evidence="1">
    <location>
        <begin position="1"/>
        <end position="22"/>
    </location>
</feature>
<keyword evidence="1" id="KW-0732">Signal</keyword>
<dbReference type="PROSITE" id="PS51257">
    <property type="entry name" value="PROKAR_LIPOPROTEIN"/>
    <property type="match status" value="1"/>
</dbReference>
<organism evidence="2 3">
    <name type="scientific">Thioflavicoccus mobilis 8321</name>
    <dbReference type="NCBI Taxonomy" id="765912"/>
    <lineage>
        <taxon>Bacteria</taxon>
        <taxon>Pseudomonadati</taxon>
        <taxon>Pseudomonadota</taxon>
        <taxon>Gammaproteobacteria</taxon>
        <taxon>Chromatiales</taxon>
        <taxon>Chromatiaceae</taxon>
        <taxon>Thioflavicoccus</taxon>
    </lineage>
</organism>
<accession>L0H484</accession>
<evidence type="ECO:0000313" key="3">
    <source>
        <dbReference type="Proteomes" id="UP000010816"/>
    </source>
</evidence>
<evidence type="ECO:0000313" key="2">
    <source>
        <dbReference type="EMBL" id="AGA92409.1"/>
    </source>
</evidence>
<dbReference type="HOGENOM" id="CLU_2884532_0_0_6"/>
<dbReference type="KEGG" id="tmb:Thimo_3757"/>
<geneLocation type="plasmid" evidence="2 3">
    <name>pTHIMO01</name>
</geneLocation>
<sequence length="63" mass="6834">MQYPRPLLTALLALLLPALLGACSTVPKAPKCDQSAYRSLNPAHYDPVKESTRADVPFLLPEA</sequence>
<proteinExistence type="predicted"/>
<keyword evidence="2" id="KW-0614">Plasmid</keyword>
<gene>
    <name evidence="2" type="ORF">Thimo_3757</name>
</gene>
<dbReference type="RefSeq" id="WP_015282528.1">
    <property type="nucleotide sequence ID" value="NC_019941.1"/>
</dbReference>